<proteinExistence type="predicted"/>
<keyword evidence="3" id="KW-1185">Reference proteome</keyword>
<comment type="caution">
    <text evidence="2">The sequence shown here is derived from an EMBL/GenBank/DDBJ whole genome shotgun (WGS) entry which is preliminary data.</text>
</comment>
<keyword evidence="1" id="KW-0472">Membrane</keyword>
<organism evidence="2 3">
    <name type="scientific">Mortierella hygrophila</name>
    <dbReference type="NCBI Taxonomy" id="979708"/>
    <lineage>
        <taxon>Eukaryota</taxon>
        <taxon>Fungi</taxon>
        <taxon>Fungi incertae sedis</taxon>
        <taxon>Mucoromycota</taxon>
        <taxon>Mortierellomycotina</taxon>
        <taxon>Mortierellomycetes</taxon>
        <taxon>Mortierellales</taxon>
        <taxon>Mortierellaceae</taxon>
        <taxon>Mortierella</taxon>
    </lineage>
</organism>
<keyword evidence="1" id="KW-1133">Transmembrane helix</keyword>
<dbReference type="Pfam" id="PF14494">
    <property type="entry name" value="DUF4436"/>
    <property type="match status" value="1"/>
</dbReference>
<name>A0A9P6K429_9FUNG</name>
<keyword evidence="1" id="KW-0812">Transmembrane</keyword>
<evidence type="ECO:0000256" key="1">
    <source>
        <dbReference type="SAM" id="Phobius"/>
    </source>
</evidence>
<dbReference type="Proteomes" id="UP000723463">
    <property type="component" value="Unassembled WGS sequence"/>
</dbReference>
<accession>A0A9P6K429</accession>
<evidence type="ECO:0000313" key="3">
    <source>
        <dbReference type="Proteomes" id="UP000723463"/>
    </source>
</evidence>
<feature type="transmembrane region" description="Helical" evidence="1">
    <location>
        <begin position="271"/>
        <end position="290"/>
    </location>
</feature>
<reference evidence="2" key="1">
    <citation type="journal article" date="2020" name="Fungal Divers.">
        <title>Resolving the Mortierellaceae phylogeny through synthesis of multi-gene phylogenetics and phylogenomics.</title>
        <authorList>
            <person name="Vandepol N."/>
            <person name="Liber J."/>
            <person name="Desiro A."/>
            <person name="Na H."/>
            <person name="Kennedy M."/>
            <person name="Barry K."/>
            <person name="Grigoriev I.V."/>
            <person name="Miller A.N."/>
            <person name="O'Donnell K."/>
            <person name="Stajich J.E."/>
            <person name="Bonito G."/>
        </authorList>
    </citation>
    <scope>NUCLEOTIDE SEQUENCE</scope>
    <source>
        <strain evidence="2">NRRL 2591</strain>
    </source>
</reference>
<dbReference type="EMBL" id="JAAAXW010000082">
    <property type="protein sequence ID" value="KAF9544861.1"/>
    <property type="molecule type" value="Genomic_DNA"/>
</dbReference>
<protein>
    <submittedName>
        <fullName evidence="2">Uncharacterized protein</fullName>
    </submittedName>
</protein>
<feature type="transmembrane region" description="Helical" evidence="1">
    <location>
        <begin position="202"/>
        <end position="224"/>
    </location>
</feature>
<feature type="transmembrane region" description="Helical" evidence="1">
    <location>
        <begin position="20"/>
        <end position="39"/>
    </location>
</feature>
<dbReference type="AlphaFoldDB" id="A0A9P6K429"/>
<evidence type="ECO:0000313" key="2">
    <source>
        <dbReference type="EMBL" id="KAF9544861.1"/>
    </source>
</evidence>
<sequence>MTLFHRQTGQLRAWARRTLWCIIVIGSLCAIVIPIFSIYRKEGDNTRSVVEVPPQGVSHTGDYIHVLGSVTSVDFEDKSFRVHFEFTPHGTLAGDDGVLTAAIAVSLFYTTLTFPDSQIMRSVDVTMPYTHGATIDYPFDAYKSYFEILANKDKERLHKIPISLTFLGKLQSVEFIPTVRVETDDLYKIAIEIFTRRSPTTIGFSLFIVLIMWMLSIAIGIIAIQVIRKYRVTDEHVLTLGITTLFALPALRETQPGIPSIGCAADVLGFYWNMAIIAISSIMILMASALRWKEPSIEREIELVHKQHDFQSKLISEMAIPMPFPITGGPFSDYKVKKNRIPFMMSHHHQYQLKEDMSIIANRFRKGISLRRIRIIRILFFCGSNINNRSSSKKKSIGETELCLELSNHHDLRIWSQMEAWNTRGNNNNTRIARLSAYQ</sequence>
<dbReference type="InterPro" id="IPR027948">
    <property type="entry name" value="DUF4436"/>
</dbReference>
<gene>
    <name evidence="2" type="ORF">EC957_011591</name>
</gene>